<dbReference type="Gene3D" id="3.40.50.300">
    <property type="entry name" value="P-loop containing nucleotide triphosphate hydrolases"/>
    <property type="match status" value="2"/>
</dbReference>
<dbReference type="Pfam" id="PF01061">
    <property type="entry name" value="ABC2_membrane"/>
    <property type="match status" value="2"/>
</dbReference>
<dbReference type="InterPro" id="IPR013581">
    <property type="entry name" value="PDR_assoc"/>
</dbReference>
<evidence type="ECO:0000259" key="12">
    <source>
        <dbReference type="PROSITE" id="PS50893"/>
    </source>
</evidence>
<evidence type="ECO:0000256" key="3">
    <source>
        <dbReference type="ARBA" id="ARBA00022448"/>
    </source>
</evidence>
<keyword evidence="5" id="KW-0677">Repeat</keyword>
<protein>
    <recommendedName>
        <fullName evidence="12">ABC transporter domain-containing protein</fullName>
    </recommendedName>
</protein>
<dbReference type="InterPro" id="IPR003439">
    <property type="entry name" value="ABC_transporter-like_ATP-bd"/>
</dbReference>
<dbReference type="Pfam" id="PF19055">
    <property type="entry name" value="ABC2_membrane_7"/>
    <property type="match status" value="1"/>
</dbReference>
<dbReference type="SUPFAM" id="SSF52540">
    <property type="entry name" value="P-loop containing nucleoside triphosphate hydrolases"/>
    <property type="match status" value="2"/>
</dbReference>
<feature type="transmembrane region" description="Helical" evidence="11">
    <location>
        <begin position="669"/>
        <end position="692"/>
    </location>
</feature>
<evidence type="ECO:0000256" key="7">
    <source>
        <dbReference type="ARBA" id="ARBA00022840"/>
    </source>
</evidence>
<dbReference type="InterPro" id="IPR043926">
    <property type="entry name" value="ABCG_dom"/>
</dbReference>
<evidence type="ECO:0000256" key="1">
    <source>
        <dbReference type="ARBA" id="ARBA00004141"/>
    </source>
</evidence>
<dbReference type="InterPro" id="IPR034001">
    <property type="entry name" value="ABCG_PDR_1"/>
</dbReference>
<dbReference type="PROSITE" id="PS50893">
    <property type="entry name" value="ABC_TRANSPORTER_2"/>
    <property type="match status" value="2"/>
</dbReference>
<feature type="transmembrane region" description="Helical" evidence="11">
    <location>
        <begin position="559"/>
        <end position="578"/>
    </location>
</feature>
<keyword evidence="3" id="KW-0813">Transport</keyword>
<feature type="transmembrane region" description="Helical" evidence="11">
    <location>
        <begin position="1248"/>
        <end position="1267"/>
    </location>
</feature>
<feature type="domain" description="ABC transporter" evidence="12">
    <location>
        <begin position="156"/>
        <end position="430"/>
    </location>
</feature>
<evidence type="ECO:0000256" key="5">
    <source>
        <dbReference type="ARBA" id="ARBA00022737"/>
    </source>
</evidence>
<feature type="transmembrane region" description="Helical" evidence="11">
    <location>
        <begin position="1297"/>
        <end position="1321"/>
    </location>
</feature>
<keyword evidence="14" id="KW-1185">Reference proteome</keyword>
<evidence type="ECO:0000256" key="2">
    <source>
        <dbReference type="ARBA" id="ARBA00006012"/>
    </source>
</evidence>
<feature type="transmembrane region" description="Helical" evidence="11">
    <location>
        <begin position="1179"/>
        <end position="1197"/>
    </location>
</feature>
<keyword evidence="6" id="KW-0547">Nucleotide-binding</keyword>
<dbReference type="PANTHER" id="PTHR19241">
    <property type="entry name" value="ATP-BINDING CASSETTE TRANSPORTER"/>
    <property type="match status" value="1"/>
</dbReference>
<dbReference type="EMBL" id="JAFEMO010000013">
    <property type="protein sequence ID" value="KAH7549893.1"/>
    <property type="molecule type" value="Genomic_DNA"/>
</dbReference>
<feature type="region of interest" description="Disordered" evidence="10">
    <location>
        <begin position="797"/>
        <end position="820"/>
    </location>
</feature>
<keyword evidence="4 11" id="KW-0812">Transmembrane</keyword>
<dbReference type="Pfam" id="PF14510">
    <property type="entry name" value="ABC_trans_N"/>
    <property type="match status" value="1"/>
</dbReference>
<sequence>MAASNGSEYFEFEIEAGRDSFARPSNAETVEEDEEELMWAAIARLPSQKQGNFALLKRTASVAGGEGGDAKTETVDVRKLSRSRRELVVKKAFATNDQDNLRLLSAIKERLDRVGLEVPKVEVRFKNLKIVADVQTGSRALPTLINVTRDCLERMLTGLRIFKPKRHSLTILNDVDGAIKPGRMTLLLGPPGSGKSTLLLALAGKLDGNLKKSGSIMYNGHELDEFHVQRTSAYISQTDNHIAELTVRETLDFAARFQGSSEGFAGYMKDLTRLEKEKKIRPSPEIDAFMKASSVGGKKHSVSTDYVLKVLGLDVCSETIVGSDMLRGVSGGQKKRVTTGEMIVGPRKTLFMDEISTGLDSSTTYQIVNCLRNFVHQMDATILMALLQPAPETFDLFDDLVLLSEGYMVYQGPRADALEFFESLGFKLPPRKGVADFLQEVTSIKDQAQYWADPSKPYRFLPVSEIADAFKNSKYGKCIKSSLDVSYDKSKSHPSALSKTKYAVSNWELFTTNFSREVLLIDRHRFLYIFRTCQVAFVGFVTCTMFLRTRLHPTDEKNGQLYLSCLFFGLVHMMFNGFSELPIMISRLHVFYKQRDNAFHPAWAWSLASWILRLPYSVLEAVVWSCVIYYTVGFAPGPGRFFRFMFLLFSLHQMALSLFRLMASLARDMVIANTFGSAALLIIFLLGGFIIPKDMIKPWWIWGFWVSPLSYGQSAISVNEFTATRWMEKSAIGSNTVGYNVLQAHSLPSGDYWYWIGVGVLLLYSLLFNALVTLALAYLNPLRASRTVIAVDDTEENSAGEGVNSQEAGLSTKSSQEGGKKKGMILPFQPLAMTFHNVNYFVDMPKAMTSKGVPEKRLQLLSNVSGVFSPGVLTALVGSSGAGKTTLMDVLAGRKTGGYIEGDITISGYPKEQRTFARIAGYVEQNDIHSPQVTVEESLRFSSSLRLPKEVSKDQRKEFVEEVMRLVELDTLRNALVGLPGSSGLSTEQRKRLTIAVELVANPSIIFMDEPTSGLDARAAAIVMRTVRNTVDTGRTVVCTIHQPSIDIFEAFDELLLMKRGGRVIYGGKLGVQSQIMVDYFQGISGITPIPSGYNPATWMLEVTTPAIEQSLGVDFADLYRKSDQYRGVESLIKELSVPPAGSEPLKFSSMYSKDQLSQFMICLWKQNLVYWRSPQYNAMRLFFTTIAALIFGSVFWDVGSKRDSTQALFMVMGALYSACLFLGVNNASSVQPIVSIERTVFYRERAAGMYAPFSYAAAQASVIIGLVEIPYIIVQTLIYGIITYFMVNFERTARKFFLYILFMFLTFTYFTFYGMMAVGLTPNPHLAAVISSAFYSLWNLLSGFLVAKPSIPGWWVWFYYICPVAWTLKGVIISQLGDVETTIEQPGFKGTVKEYLDVNLGYGPGMIGVSAAVLIAFCVFFFGIFAFSIKYLNFQRR</sequence>
<feature type="transmembrane region" description="Helical" evidence="11">
    <location>
        <begin position="1355"/>
        <end position="1374"/>
    </location>
</feature>
<evidence type="ECO:0000256" key="9">
    <source>
        <dbReference type="ARBA" id="ARBA00023136"/>
    </source>
</evidence>
<evidence type="ECO:0000313" key="13">
    <source>
        <dbReference type="EMBL" id="KAH7549893.1"/>
    </source>
</evidence>
<evidence type="ECO:0000313" key="14">
    <source>
        <dbReference type="Proteomes" id="UP000827721"/>
    </source>
</evidence>
<feature type="transmembrane region" description="Helical" evidence="11">
    <location>
        <begin position="1273"/>
        <end position="1290"/>
    </location>
</feature>
<keyword evidence="8 11" id="KW-1133">Transmembrane helix</keyword>
<dbReference type="SMART" id="SM00382">
    <property type="entry name" value="AAA"/>
    <property type="match status" value="2"/>
</dbReference>
<keyword evidence="9 11" id="KW-0472">Membrane</keyword>
<dbReference type="InterPro" id="IPR027417">
    <property type="entry name" value="P-loop_NTPase"/>
</dbReference>
<evidence type="ECO:0000256" key="11">
    <source>
        <dbReference type="SAM" id="Phobius"/>
    </source>
</evidence>
<feature type="transmembrane region" description="Helical" evidence="11">
    <location>
        <begin position="526"/>
        <end position="547"/>
    </location>
</feature>
<evidence type="ECO:0000256" key="10">
    <source>
        <dbReference type="SAM" id="MobiDB-lite"/>
    </source>
</evidence>
<dbReference type="InterPro" id="IPR029481">
    <property type="entry name" value="ABC_trans_N"/>
</dbReference>
<evidence type="ECO:0000256" key="8">
    <source>
        <dbReference type="ARBA" id="ARBA00022989"/>
    </source>
</evidence>
<comment type="caution">
    <text evidence="13">The sequence shown here is derived from an EMBL/GenBank/DDBJ whole genome shotgun (WGS) entry which is preliminary data.</text>
</comment>
<feature type="transmembrane region" description="Helical" evidence="11">
    <location>
        <begin position="752"/>
        <end position="779"/>
    </location>
</feature>
<name>A0ABQ8H7L2_9ROSI</name>
<feature type="domain" description="ABC transporter" evidence="12">
    <location>
        <begin position="839"/>
        <end position="1085"/>
    </location>
</feature>
<dbReference type="InterPro" id="IPR013525">
    <property type="entry name" value="ABC2_TM"/>
</dbReference>
<feature type="transmembrane region" description="Helical" evidence="11">
    <location>
        <begin position="1209"/>
        <end position="1228"/>
    </location>
</feature>
<comment type="similarity">
    <text evidence="2">Belongs to the ABC transporter superfamily. ABCG family. PDR (TC 3.A.1.205) subfamily.</text>
</comment>
<dbReference type="CDD" id="cd03233">
    <property type="entry name" value="ABCG_PDR_domain1"/>
    <property type="match status" value="1"/>
</dbReference>
<dbReference type="Pfam" id="PF00005">
    <property type="entry name" value="ABC_tran"/>
    <property type="match status" value="2"/>
</dbReference>
<feature type="compositionally biased region" description="Polar residues" evidence="10">
    <location>
        <begin position="803"/>
        <end position="817"/>
    </location>
</feature>
<feature type="transmembrane region" description="Helical" evidence="11">
    <location>
        <begin position="644"/>
        <end position="663"/>
    </location>
</feature>
<dbReference type="Proteomes" id="UP000827721">
    <property type="component" value="Unassembled WGS sequence"/>
</dbReference>
<dbReference type="InterPro" id="IPR003593">
    <property type="entry name" value="AAA+_ATPase"/>
</dbReference>
<comment type="subcellular location">
    <subcellularLocation>
        <location evidence="1">Membrane</location>
        <topology evidence="1">Multi-pass membrane protein</topology>
    </subcellularLocation>
</comment>
<feature type="transmembrane region" description="Helical" evidence="11">
    <location>
        <begin position="1407"/>
        <end position="1430"/>
    </location>
</feature>
<evidence type="ECO:0000256" key="6">
    <source>
        <dbReference type="ARBA" id="ARBA00022741"/>
    </source>
</evidence>
<reference evidence="13 14" key="1">
    <citation type="submission" date="2021-02" db="EMBL/GenBank/DDBJ databases">
        <title>Plant Genome Project.</title>
        <authorList>
            <person name="Zhang R.-G."/>
        </authorList>
    </citation>
    <scope>NUCLEOTIDE SEQUENCE [LARGE SCALE GENOMIC DNA]</scope>
    <source>
        <tissue evidence="13">Leaves</tissue>
    </source>
</reference>
<dbReference type="InterPro" id="IPR034003">
    <property type="entry name" value="ABCG_PDR_2"/>
</dbReference>
<organism evidence="13 14">
    <name type="scientific">Xanthoceras sorbifolium</name>
    <dbReference type="NCBI Taxonomy" id="99658"/>
    <lineage>
        <taxon>Eukaryota</taxon>
        <taxon>Viridiplantae</taxon>
        <taxon>Streptophyta</taxon>
        <taxon>Embryophyta</taxon>
        <taxon>Tracheophyta</taxon>
        <taxon>Spermatophyta</taxon>
        <taxon>Magnoliopsida</taxon>
        <taxon>eudicotyledons</taxon>
        <taxon>Gunneridae</taxon>
        <taxon>Pentapetalae</taxon>
        <taxon>rosids</taxon>
        <taxon>malvids</taxon>
        <taxon>Sapindales</taxon>
        <taxon>Sapindaceae</taxon>
        <taxon>Xanthoceroideae</taxon>
        <taxon>Xanthoceras</taxon>
    </lineage>
</organism>
<proteinExistence type="inferred from homology"/>
<feature type="transmembrane region" description="Helical" evidence="11">
    <location>
        <begin position="1327"/>
        <end position="1348"/>
    </location>
</feature>
<dbReference type="Pfam" id="PF08370">
    <property type="entry name" value="PDR_assoc"/>
    <property type="match status" value="1"/>
</dbReference>
<keyword evidence="7" id="KW-0067">ATP-binding</keyword>
<gene>
    <name evidence="13" type="ORF">JRO89_XS13G0100800</name>
</gene>
<dbReference type="CDD" id="cd03232">
    <property type="entry name" value="ABCG_PDR_domain2"/>
    <property type="match status" value="1"/>
</dbReference>
<evidence type="ECO:0000256" key="4">
    <source>
        <dbReference type="ARBA" id="ARBA00022692"/>
    </source>
</evidence>
<accession>A0ABQ8H7L2</accession>